<proteinExistence type="predicted"/>
<organism evidence="1 2">
    <name type="scientific">Legionella maioricensis</name>
    <dbReference type="NCBI Taxonomy" id="2896528"/>
    <lineage>
        <taxon>Bacteria</taxon>
        <taxon>Pseudomonadati</taxon>
        <taxon>Pseudomonadota</taxon>
        <taxon>Gammaproteobacteria</taxon>
        <taxon>Legionellales</taxon>
        <taxon>Legionellaceae</taxon>
        <taxon>Legionella</taxon>
    </lineage>
</organism>
<gene>
    <name evidence="1" type="ORF">LOX96_12155</name>
</gene>
<evidence type="ECO:0000313" key="1">
    <source>
        <dbReference type="EMBL" id="MCL9684849.1"/>
    </source>
</evidence>
<dbReference type="Proteomes" id="UP001139721">
    <property type="component" value="Unassembled WGS sequence"/>
</dbReference>
<dbReference type="AlphaFoldDB" id="A0A9X2D1M7"/>
<reference evidence="1" key="1">
    <citation type="submission" date="2021-11" db="EMBL/GenBank/DDBJ databases">
        <title>Legionella maioricencis sp. nov., a new species isolated from hot water samples in Mallorca.</title>
        <authorList>
            <person name="Crespi S."/>
            <person name="Drasar V."/>
            <person name="Salva-Serra F."/>
            <person name="Jaen-Luchoro D."/>
            <person name="Pineiro-Iglesias B."/>
            <person name="Aliaga F."/>
            <person name="Fernandez-Juarez V."/>
            <person name="Coll G."/>
            <person name="Moore E.R.B."/>
            <person name="Bennasar-Figueras A."/>
        </authorList>
    </citation>
    <scope>NUCLEOTIDE SEQUENCE</scope>
    <source>
        <strain evidence="1">HCPI-6</strain>
    </source>
</reference>
<accession>A0A9X2D1M7</accession>
<keyword evidence="2" id="KW-1185">Reference proteome</keyword>
<evidence type="ECO:0000313" key="2">
    <source>
        <dbReference type="Proteomes" id="UP001139721"/>
    </source>
</evidence>
<dbReference type="RefSeq" id="WP_250423337.1">
    <property type="nucleotide sequence ID" value="NZ_JAJKBJ010000015.1"/>
</dbReference>
<dbReference type="EMBL" id="JAJKBJ010000015">
    <property type="protein sequence ID" value="MCL9684849.1"/>
    <property type="molecule type" value="Genomic_DNA"/>
</dbReference>
<name>A0A9X2D1M7_9GAMM</name>
<comment type="caution">
    <text evidence="1">The sequence shown here is derived from an EMBL/GenBank/DDBJ whole genome shotgun (WGS) entry which is preliminary data.</text>
</comment>
<sequence>MDKILNYAVILLFSVIHPTHAVAEDFCRMAMEKIYEKDSDLIAVIKINTQKSALYSSEVKISHDCRIFSSFLSVKDPDAIKGRQKRANPLETFKIRP</sequence>
<protein>
    <submittedName>
        <fullName evidence="1">Uncharacterized protein</fullName>
    </submittedName>
</protein>